<evidence type="ECO:0000313" key="3">
    <source>
        <dbReference type="Proteomes" id="UP001159363"/>
    </source>
</evidence>
<proteinExistence type="predicted"/>
<evidence type="ECO:0000256" key="1">
    <source>
        <dbReference type="SAM" id="MobiDB-lite"/>
    </source>
</evidence>
<sequence length="646" mass="70923">MVCTRTALRNFGNTARRSGPGRSQAAAVNANTHARSPRNTCTLGTAWQGSKLAWRRQGSPRQHAISGTPRGRRTGPGVLRGRCTRKQYRASWRSANTLDTHSGGPGFDSRPDFGFPWFYEVTPGKCWDGSLTNVMTDSFHPSPAPPLQSATCNVSNDLADDETDCPSQHTLGVISRNPGDPKSGWPERKSNPSPPECVCSGNLAPPRSVARAFVLTMLASRTLSGIIGCRAQRGYSKVLRERLGTCDSSSQTHTWINLRIPSPVLLLVVCSPYSSSFCRFLQFSAGPSGTNPKQVFSQLMSLNRVMDFPPGVCAVVAAAIIRAGCHSSEKARIVRIHDSALAHSALLVQQFLAKPKIPQVRHPPYFPDLAPCYYFLFPIIVPQFKGTFQNTARLPPGRTGFNPNRDTPGFLLVGIVLDDDAGQRLPMENSMVPCGFSQPKVKLRCTFTAKCKLLLGCIAQGLPSSRVRCQLQVFETAGRHYKITRHQDQSVTTAAYVQRDNEYVQTNKYITEERLAAVVGISDCNLQKYSIAQDSSSLKTRVFIKFQSLVHVAFGTSWRRLAQSSPSTVRADNQCAVHIGIFVHKTVVSSPQIIELANFSETHVRSTVSGLHLESDSFQLRIVTGEKTEPWSGNTQDILPPIKANE</sequence>
<feature type="region of interest" description="Disordered" evidence="1">
    <location>
        <begin position="162"/>
        <end position="197"/>
    </location>
</feature>
<gene>
    <name evidence="2" type="ORF">PR048_002771</name>
</gene>
<organism evidence="2 3">
    <name type="scientific">Dryococelus australis</name>
    <dbReference type="NCBI Taxonomy" id="614101"/>
    <lineage>
        <taxon>Eukaryota</taxon>
        <taxon>Metazoa</taxon>
        <taxon>Ecdysozoa</taxon>
        <taxon>Arthropoda</taxon>
        <taxon>Hexapoda</taxon>
        <taxon>Insecta</taxon>
        <taxon>Pterygota</taxon>
        <taxon>Neoptera</taxon>
        <taxon>Polyneoptera</taxon>
        <taxon>Phasmatodea</taxon>
        <taxon>Verophasmatodea</taxon>
        <taxon>Anareolatae</taxon>
        <taxon>Phasmatidae</taxon>
        <taxon>Eurycanthinae</taxon>
        <taxon>Dryococelus</taxon>
    </lineage>
</organism>
<comment type="caution">
    <text evidence="2">The sequence shown here is derived from an EMBL/GenBank/DDBJ whole genome shotgun (WGS) entry which is preliminary data.</text>
</comment>
<name>A0ABQ9IL33_9NEOP</name>
<keyword evidence="3" id="KW-1185">Reference proteome</keyword>
<dbReference type="EMBL" id="JARBHB010000001">
    <property type="protein sequence ID" value="KAJ8897425.1"/>
    <property type="molecule type" value="Genomic_DNA"/>
</dbReference>
<protein>
    <submittedName>
        <fullName evidence="2">Uncharacterized protein</fullName>
    </submittedName>
</protein>
<accession>A0ABQ9IL33</accession>
<feature type="region of interest" description="Disordered" evidence="1">
    <location>
        <begin position="52"/>
        <end position="78"/>
    </location>
</feature>
<dbReference type="Gene3D" id="3.30.420.10">
    <property type="entry name" value="Ribonuclease H-like superfamily/Ribonuclease H"/>
    <property type="match status" value="1"/>
</dbReference>
<evidence type="ECO:0000313" key="2">
    <source>
        <dbReference type="EMBL" id="KAJ8897425.1"/>
    </source>
</evidence>
<reference evidence="2 3" key="1">
    <citation type="submission" date="2023-02" db="EMBL/GenBank/DDBJ databases">
        <title>LHISI_Scaffold_Assembly.</title>
        <authorList>
            <person name="Stuart O.P."/>
            <person name="Cleave R."/>
            <person name="Magrath M.J.L."/>
            <person name="Mikheyev A.S."/>
        </authorList>
    </citation>
    <scope>NUCLEOTIDE SEQUENCE [LARGE SCALE GENOMIC DNA]</scope>
    <source>
        <strain evidence="2">Daus_M_001</strain>
        <tissue evidence="2">Leg muscle</tissue>
    </source>
</reference>
<dbReference type="InterPro" id="IPR036397">
    <property type="entry name" value="RNaseH_sf"/>
</dbReference>
<dbReference type="Proteomes" id="UP001159363">
    <property type="component" value="Chromosome 1"/>
</dbReference>